<feature type="domain" description="Nudix hydrolase" evidence="4">
    <location>
        <begin position="2"/>
        <end position="129"/>
    </location>
</feature>
<dbReference type="EC" id="6.4.1.2" evidence="5"/>
<evidence type="ECO:0000256" key="1">
    <source>
        <dbReference type="ARBA" id="ARBA00005582"/>
    </source>
</evidence>
<dbReference type="GO" id="GO:0003989">
    <property type="term" value="F:acetyl-CoA carboxylase activity"/>
    <property type="evidence" value="ECO:0007669"/>
    <property type="project" value="UniProtKB-EC"/>
</dbReference>
<proteinExistence type="inferred from homology"/>
<dbReference type="PANTHER" id="PTHR43736:SF1">
    <property type="entry name" value="DIHYDRONEOPTERIN TRIPHOSPHATE DIPHOSPHATASE"/>
    <property type="match status" value="1"/>
</dbReference>
<comment type="caution">
    <text evidence="5">The sequence shown here is derived from an EMBL/GenBank/DDBJ whole genome shotgun (WGS) entry which is preliminary data.</text>
</comment>
<dbReference type="AlphaFoldDB" id="A0A840F9A6"/>
<dbReference type="PROSITE" id="PS51462">
    <property type="entry name" value="NUDIX"/>
    <property type="match status" value="1"/>
</dbReference>
<reference evidence="5 6" key="1">
    <citation type="submission" date="2020-08" db="EMBL/GenBank/DDBJ databases">
        <title>Sequencing the genomes of 1000 actinobacteria strains.</title>
        <authorList>
            <person name="Klenk H.-P."/>
        </authorList>
    </citation>
    <scope>NUCLEOTIDE SEQUENCE [LARGE SCALE GENOMIC DNA]</scope>
    <source>
        <strain evidence="5 6">DSM 45298</strain>
    </source>
</reference>
<dbReference type="EMBL" id="JACIFP010000001">
    <property type="protein sequence ID" value="MBB4136107.1"/>
    <property type="molecule type" value="Genomic_DNA"/>
</dbReference>
<dbReference type="GO" id="GO:0016740">
    <property type="term" value="F:transferase activity"/>
    <property type="evidence" value="ECO:0007669"/>
    <property type="project" value="UniProtKB-KW"/>
</dbReference>
<dbReference type="InterPro" id="IPR000086">
    <property type="entry name" value="NUDIX_hydrolase_dom"/>
</dbReference>
<evidence type="ECO:0000259" key="4">
    <source>
        <dbReference type="PROSITE" id="PS51462"/>
    </source>
</evidence>
<comment type="similarity">
    <text evidence="1 3">Belongs to the Nudix hydrolase family.</text>
</comment>
<evidence type="ECO:0000313" key="6">
    <source>
        <dbReference type="Proteomes" id="UP000551501"/>
    </source>
</evidence>
<dbReference type="InterPro" id="IPR015797">
    <property type="entry name" value="NUDIX_hydrolase-like_dom_sf"/>
</dbReference>
<evidence type="ECO:0000256" key="3">
    <source>
        <dbReference type="RuleBase" id="RU003476"/>
    </source>
</evidence>
<evidence type="ECO:0000313" key="5">
    <source>
        <dbReference type="EMBL" id="MBB4136107.1"/>
    </source>
</evidence>
<dbReference type="RefSeq" id="WP_183371083.1">
    <property type="nucleotide sequence ID" value="NZ_BAABHL010000003.1"/>
</dbReference>
<dbReference type="Pfam" id="PF00293">
    <property type="entry name" value="NUDIX"/>
    <property type="match status" value="1"/>
</dbReference>
<keyword evidence="5" id="KW-0436">Ligase</keyword>
<dbReference type="CDD" id="cd04673">
    <property type="entry name" value="NUDIX_ADPRase"/>
    <property type="match status" value="1"/>
</dbReference>
<protein>
    <submittedName>
        <fullName evidence="5">Acetyl-CoA carboxylase carboxyl transferase subunit beta</fullName>
        <ecNumber evidence="5">6.4.1.2</ecNumber>
    </submittedName>
</protein>
<dbReference type="Proteomes" id="UP000551501">
    <property type="component" value="Unassembled WGS sequence"/>
</dbReference>
<name>A0A840F9A6_9ACTN</name>
<accession>A0A840F9A6</accession>
<dbReference type="InterPro" id="IPR020084">
    <property type="entry name" value="NUDIX_hydrolase_CS"/>
</dbReference>
<keyword evidence="5" id="KW-0808">Transferase</keyword>
<dbReference type="SUPFAM" id="SSF55811">
    <property type="entry name" value="Nudix"/>
    <property type="match status" value="1"/>
</dbReference>
<gene>
    <name evidence="5" type="ORF">BKA16_002659</name>
</gene>
<keyword evidence="2 3" id="KW-0378">Hydrolase</keyword>
<sequence>MTRVLAAGAAIVDDDGRVLLVQRGHDPEKGHWSVPGGHVEDGESFAEAARREVWEETGLHVDIGDELWTVEVPYGEYGLFEIHDFAAVVVGGTLRAGDDADDVRWVDDAELDALPLTKGLATCLRRAGVMG</sequence>
<dbReference type="Gene3D" id="3.90.79.10">
    <property type="entry name" value="Nucleoside Triphosphate Pyrophosphohydrolase"/>
    <property type="match status" value="1"/>
</dbReference>
<evidence type="ECO:0000256" key="2">
    <source>
        <dbReference type="ARBA" id="ARBA00022801"/>
    </source>
</evidence>
<dbReference type="PROSITE" id="PS00893">
    <property type="entry name" value="NUDIX_BOX"/>
    <property type="match status" value="1"/>
</dbReference>
<dbReference type="GO" id="GO:0016787">
    <property type="term" value="F:hydrolase activity"/>
    <property type="evidence" value="ECO:0007669"/>
    <property type="project" value="UniProtKB-KW"/>
</dbReference>
<dbReference type="PRINTS" id="PR00502">
    <property type="entry name" value="NUDIXFAMILY"/>
</dbReference>
<dbReference type="PANTHER" id="PTHR43736">
    <property type="entry name" value="ADP-RIBOSE PYROPHOSPHATASE"/>
    <property type="match status" value="1"/>
</dbReference>
<organism evidence="5 6">
    <name type="scientific">Gordonia humi</name>
    <dbReference type="NCBI Taxonomy" id="686429"/>
    <lineage>
        <taxon>Bacteria</taxon>
        <taxon>Bacillati</taxon>
        <taxon>Actinomycetota</taxon>
        <taxon>Actinomycetes</taxon>
        <taxon>Mycobacteriales</taxon>
        <taxon>Gordoniaceae</taxon>
        <taxon>Gordonia</taxon>
    </lineage>
</organism>
<keyword evidence="6" id="KW-1185">Reference proteome</keyword>
<dbReference type="InterPro" id="IPR020476">
    <property type="entry name" value="Nudix_hydrolase"/>
</dbReference>